<evidence type="ECO:0008006" key="4">
    <source>
        <dbReference type="Google" id="ProtNLM"/>
    </source>
</evidence>
<proteinExistence type="predicted"/>
<keyword evidence="2" id="KW-0472">Membrane</keyword>
<evidence type="ECO:0000256" key="1">
    <source>
        <dbReference type="SAM" id="MobiDB-lite"/>
    </source>
</evidence>
<accession>A0AA97CYT5</accession>
<dbReference type="EMBL" id="CP128986">
    <property type="protein sequence ID" value="WOC14269.1"/>
    <property type="molecule type" value="Genomic_DNA"/>
</dbReference>
<feature type="compositionally biased region" description="Acidic residues" evidence="1">
    <location>
        <begin position="1"/>
        <end position="14"/>
    </location>
</feature>
<sequence length="239" mass="25554">MTDDADETGADESVPDSSGAPKKEKKGRKSRDRLKADLSAAAETNRRLKLGFVGAVVAALLLAGGTIGFAVAYQSTRSELSQEQDSSASRHSALEGARKAAEGYTTRALTIDYQKSTEFVKGLARGTTETFGKTFSLEPNGAGALTKELLDQLRMTSEGEVVYAFLDGDPTVDRKRGEPWNFVVAARQTSTTVQQPERTTTAVILRVVVVDVDGEWKIANFAPDPKVQGGDKGLIPGTK</sequence>
<keyword evidence="2" id="KW-1133">Transmembrane helix</keyword>
<reference evidence="3" key="1">
    <citation type="submission" date="2023-06" db="EMBL/GenBank/DDBJ databases">
        <title>Gordonia sp. nov. and Pseudochrobactrum sp. nov., two species isolated from the burying beetle Nicrophorus vespilloides.</title>
        <authorList>
            <person name="Poehlein A."/>
            <person name="Guzman J."/>
            <person name="Daniel R."/>
            <person name="Vilcinskas A."/>
        </authorList>
    </citation>
    <scope>NUCLEOTIDE SEQUENCE</scope>
    <source>
        <strain evidence="3">MP11Mi</strain>
    </source>
</reference>
<dbReference type="AlphaFoldDB" id="A0AA97CYT5"/>
<name>A0AA97CYT5_9ACTN</name>
<evidence type="ECO:0000256" key="2">
    <source>
        <dbReference type="SAM" id="Phobius"/>
    </source>
</evidence>
<feature type="transmembrane region" description="Helical" evidence="2">
    <location>
        <begin position="50"/>
        <end position="73"/>
    </location>
</feature>
<gene>
    <name evidence="3" type="ORF">MP11Mi_33830</name>
</gene>
<evidence type="ECO:0000313" key="3">
    <source>
        <dbReference type="EMBL" id="WOC14269.1"/>
    </source>
</evidence>
<dbReference type="RefSeq" id="WP_420040022.1">
    <property type="nucleotide sequence ID" value="NZ_CP128986.1"/>
</dbReference>
<keyword evidence="2" id="KW-0812">Transmembrane</keyword>
<organism evidence="3">
    <name type="scientific">Gordonia sp. MP11Mi</name>
    <dbReference type="NCBI Taxonomy" id="3022769"/>
    <lineage>
        <taxon>Bacteria</taxon>
        <taxon>Bacillati</taxon>
        <taxon>Actinomycetota</taxon>
        <taxon>Actinomycetes</taxon>
        <taxon>Mycobacteriales</taxon>
        <taxon>Gordoniaceae</taxon>
        <taxon>Gordonia</taxon>
    </lineage>
</organism>
<feature type="region of interest" description="Disordered" evidence="1">
    <location>
        <begin position="1"/>
        <end position="35"/>
    </location>
</feature>
<feature type="compositionally biased region" description="Basic residues" evidence="1">
    <location>
        <begin position="23"/>
        <end position="32"/>
    </location>
</feature>
<protein>
    <recommendedName>
        <fullName evidence="4">Mce-associated membrane protein</fullName>
    </recommendedName>
</protein>